<evidence type="ECO:0000313" key="4">
    <source>
        <dbReference type="Proteomes" id="UP001140560"/>
    </source>
</evidence>
<organism evidence="3 4">
    <name type="scientific">Neocucurbitaria cava</name>
    <dbReference type="NCBI Taxonomy" id="798079"/>
    <lineage>
        <taxon>Eukaryota</taxon>
        <taxon>Fungi</taxon>
        <taxon>Dikarya</taxon>
        <taxon>Ascomycota</taxon>
        <taxon>Pezizomycotina</taxon>
        <taxon>Dothideomycetes</taxon>
        <taxon>Pleosporomycetidae</taxon>
        <taxon>Pleosporales</taxon>
        <taxon>Pleosporineae</taxon>
        <taxon>Cucurbitariaceae</taxon>
        <taxon>Neocucurbitaria</taxon>
    </lineage>
</organism>
<gene>
    <name evidence="3" type="ORF">N0V83_003012</name>
</gene>
<feature type="compositionally biased region" description="Basic and acidic residues" evidence="2">
    <location>
        <begin position="402"/>
        <end position="416"/>
    </location>
</feature>
<feature type="region of interest" description="Disordered" evidence="2">
    <location>
        <begin position="402"/>
        <end position="437"/>
    </location>
</feature>
<feature type="compositionally biased region" description="Basic and acidic residues" evidence="2">
    <location>
        <begin position="350"/>
        <end position="368"/>
    </location>
</feature>
<reference evidence="3" key="1">
    <citation type="submission" date="2022-10" db="EMBL/GenBank/DDBJ databases">
        <title>Tapping the CABI collections for fungal endophytes: first genome assemblies for Collariella, Neodidymelliopsis, Ascochyta clinopodiicola, Didymella pomorum, Didymosphaeria variabile, Neocosmospora piperis and Neocucurbitaria cava.</title>
        <authorList>
            <person name="Hill R."/>
        </authorList>
    </citation>
    <scope>NUCLEOTIDE SEQUENCE</scope>
    <source>
        <strain evidence="3">IMI 356814</strain>
    </source>
</reference>
<evidence type="ECO:0000256" key="1">
    <source>
        <dbReference type="SAM" id="Coils"/>
    </source>
</evidence>
<evidence type="ECO:0000313" key="3">
    <source>
        <dbReference type="EMBL" id="KAJ4374271.1"/>
    </source>
</evidence>
<feature type="region of interest" description="Disordered" evidence="2">
    <location>
        <begin position="350"/>
        <end position="385"/>
    </location>
</feature>
<feature type="coiled-coil region" evidence="1">
    <location>
        <begin position="142"/>
        <end position="176"/>
    </location>
</feature>
<feature type="coiled-coil region" evidence="1">
    <location>
        <begin position="222"/>
        <end position="285"/>
    </location>
</feature>
<dbReference type="AlphaFoldDB" id="A0A9W8YDU0"/>
<keyword evidence="1" id="KW-0175">Coiled coil</keyword>
<proteinExistence type="predicted"/>
<dbReference type="Proteomes" id="UP001140560">
    <property type="component" value="Unassembled WGS sequence"/>
</dbReference>
<dbReference type="OrthoDB" id="3799675at2759"/>
<sequence>MEGITAIVPGALAVSEAVATPNAVASGAEASNGDKRVAIEQGGKIVVKEPYYPEITGPQDRAPDRPLRPALQYSDLTRHIEWAEWAEQYVKQLEEKIVEGEIGRAEDKNKAAAKMAELRDEYKKRLRTARSGSVATANAQHEKEVRAALRKRENNIKVAEAKARRMQEESKTYQDLCDGIQSLGNRTETALRQMRTLTAAKNRAQAAFNRWETSFCEPNIRFLDLNRKIKEEREEIRQHHAEQMELVCDQKEQLDKLTQQKVEELASLDEQLRDLAAEKKAWRLQKGQELSELSESEQKGAMEVWMEQKIEEIKPLIMQEATKHAWSLQKPQWELQTAAALEIAEERGHKRGHWEGDKEGYVRGHKEGDEEGYARGQLDGYEKGTTDANTFVSRLIKQARSKAREGAYKEGHKTGLREGGYSSFAEGFDMGREYEEE</sequence>
<evidence type="ECO:0000256" key="2">
    <source>
        <dbReference type="SAM" id="MobiDB-lite"/>
    </source>
</evidence>
<keyword evidence="4" id="KW-1185">Reference proteome</keyword>
<dbReference type="EMBL" id="JAPEUY010000004">
    <property type="protein sequence ID" value="KAJ4374271.1"/>
    <property type="molecule type" value="Genomic_DNA"/>
</dbReference>
<protein>
    <submittedName>
        <fullName evidence="3">Uncharacterized protein</fullName>
    </submittedName>
</protein>
<comment type="caution">
    <text evidence="3">The sequence shown here is derived from an EMBL/GenBank/DDBJ whole genome shotgun (WGS) entry which is preliminary data.</text>
</comment>
<name>A0A9W8YDU0_9PLEO</name>
<accession>A0A9W8YDU0</accession>